<evidence type="ECO:0000313" key="2">
    <source>
        <dbReference type="EMBL" id="MBB5433646.1"/>
    </source>
</evidence>
<protein>
    <recommendedName>
        <fullName evidence="1">VOC domain-containing protein</fullName>
    </recommendedName>
</protein>
<evidence type="ECO:0000259" key="1">
    <source>
        <dbReference type="PROSITE" id="PS51819"/>
    </source>
</evidence>
<dbReference type="InterPro" id="IPR029068">
    <property type="entry name" value="Glyas_Bleomycin-R_OHBP_Dase"/>
</dbReference>
<dbReference type="Pfam" id="PF00903">
    <property type="entry name" value="Glyoxalase"/>
    <property type="match status" value="1"/>
</dbReference>
<feature type="domain" description="VOC" evidence="1">
    <location>
        <begin position="10"/>
        <end position="120"/>
    </location>
</feature>
<sequence>MITTDFVPGSPCWLDLGAADPAAAVRFYSAVFGWEADRWDEGYTILRRDGRAVAAVGVLTEEGGRPAWVVYYATDDADAAADAVEKAGGTVRARPFDAGDAGRIAQFSDPQGGEFAVWQAGAMAGLEDTDGPDSFGWAELWTPDAAGARAFYEAVFGWWYMDTPLPGADGAAGTYSMISPKGQPAERMHGGLMEVGAEELAGSGGKADWHPVFYVTDCDASAARATGAGGRLLMGPEDAPGVGRLAVCADPEGAGFVLLAPNPD</sequence>
<dbReference type="InterPro" id="IPR037523">
    <property type="entry name" value="VOC_core"/>
</dbReference>
<organism evidence="2 3">
    <name type="scientific">Nocardiopsis composta</name>
    <dbReference type="NCBI Taxonomy" id="157465"/>
    <lineage>
        <taxon>Bacteria</taxon>
        <taxon>Bacillati</taxon>
        <taxon>Actinomycetota</taxon>
        <taxon>Actinomycetes</taxon>
        <taxon>Streptosporangiales</taxon>
        <taxon>Nocardiopsidaceae</taxon>
        <taxon>Nocardiopsis</taxon>
    </lineage>
</organism>
<reference evidence="2 3" key="1">
    <citation type="submission" date="2020-08" db="EMBL/GenBank/DDBJ databases">
        <title>Sequencing the genomes of 1000 actinobacteria strains.</title>
        <authorList>
            <person name="Klenk H.-P."/>
        </authorList>
    </citation>
    <scope>NUCLEOTIDE SEQUENCE [LARGE SCALE GENOMIC DNA]</scope>
    <source>
        <strain evidence="2 3">DSM 44551</strain>
    </source>
</reference>
<dbReference type="Gene3D" id="3.10.180.10">
    <property type="entry name" value="2,3-Dihydroxybiphenyl 1,2-Dioxygenase, domain 1"/>
    <property type="match status" value="2"/>
</dbReference>
<keyword evidence="3" id="KW-1185">Reference proteome</keyword>
<gene>
    <name evidence="2" type="ORF">HDA36_003730</name>
</gene>
<dbReference type="PANTHER" id="PTHR33993">
    <property type="entry name" value="GLYOXALASE-RELATED"/>
    <property type="match status" value="1"/>
</dbReference>
<name>A0A7W8VEM3_9ACTN</name>
<comment type="caution">
    <text evidence="2">The sequence shown here is derived from an EMBL/GenBank/DDBJ whole genome shotgun (WGS) entry which is preliminary data.</text>
</comment>
<dbReference type="CDD" id="cd07247">
    <property type="entry name" value="SgaA_N_like"/>
    <property type="match status" value="2"/>
</dbReference>
<dbReference type="SUPFAM" id="SSF54593">
    <property type="entry name" value="Glyoxalase/Bleomycin resistance protein/Dihydroxybiphenyl dioxygenase"/>
    <property type="match status" value="2"/>
</dbReference>
<proteinExistence type="predicted"/>
<dbReference type="PANTHER" id="PTHR33993:SF10">
    <property type="entry name" value="CONSERVED PROTEIN"/>
    <property type="match status" value="1"/>
</dbReference>
<feature type="domain" description="VOC" evidence="1">
    <location>
        <begin position="134"/>
        <end position="261"/>
    </location>
</feature>
<accession>A0A7W8VEM3</accession>
<dbReference type="RefSeq" id="WP_184393576.1">
    <property type="nucleotide sequence ID" value="NZ_BAAAJD010000189.1"/>
</dbReference>
<dbReference type="Proteomes" id="UP000572635">
    <property type="component" value="Unassembled WGS sequence"/>
</dbReference>
<dbReference type="Pfam" id="PF18029">
    <property type="entry name" value="Glyoxalase_6"/>
    <property type="match status" value="1"/>
</dbReference>
<dbReference type="InterPro" id="IPR041581">
    <property type="entry name" value="Glyoxalase_6"/>
</dbReference>
<dbReference type="InterPro" id="IPR052164">
    <property type="entry name" value="Anthracycline_SecMetBiosynth"/>
</dbReference>
<dbReference type="InterPro" id="IPR004360">
    <property type="entry name" value="Glyas_Fos-R_dOase_dom"/>
</dbReference>
<dbReference type="PROSITE" id="PS51819">
    <property type="entry name" value="VOC"/>
    <property type="match status" value="2"/>
</dbReference>
<evidence type="ECO:0000313" key="3">
    <source>
        <dbReference type="Proteomes" id="UP000572635"/>
    </source>
</evidence>
<dbReference type="EMBL" id="JACHDB010000001">
    <property type="protein sequence ID" value="MBB5433646.1"/>
    <property type="molecule type" value="Genomic_DNA"/>
</dbReference>
<dbReference type="AlphaFoldDB" id="A0A7W8VEM3"/>